<accession>A0A5B9MID2</accession>
<dbReference type="RefSeq" id="WP_167546798.1">
    <property type="nucleotide sequence ID" value="NZ_CP036264.1"/>
</dbReference>
<reference evidence="2 3" key="1">
    <citation type="submission" date="2019-02" db="EMBL/GenBank/DDBJ databases">
        <title>Planctomycetal bacteria perform biofilm scaping via a novel small molecule.</title>
        <authorList>
            <person name="Jeske O."/>
            <person name="Boedeker C."/>
            <person name="Wiegand S."/>
            <person name="Breitling P."/>
            <person name="Kallscheuer N."/>
            <person name="Jogler M."/>
            <person name="Rohde M."/>
            <person name="Petersen J."/>
            <person name="Medema M.H."/>
            <person name="Surup F."/>
            <person name="Jogler C."/>
        </authorList>
    </citation>
    <scope>NUCLEOTIDE SEQUENCE [LARGE SCALE GENOMIC DNA]</scope>
    <source>
        <strain evidence="2 3">Mal15</strain>
    </source>
</reference>
<gene>
    <name evidence="2" type="ORF">Mal15_28230</name>
</gene>
<dbReference type="KEGG" id="smam:Mal15_28230"/>
<dbReference type="EMBL" id="CP036264">
    <property type="protein sequence ID" value="QEF98767.1"/>
    <property type="molecule type" value="Genomic_DNA"/>
</dbReference>
<dbReference type="AlphaFoldDB" id="A0A5B9MID2"/>
<keyword evidence="3" id="KW-1185">Reference proteome</keyword>
<dbReference type="InterPro" id="IPR032693">
    <property type="entry name" value="YtkA-like_dom"/>
</dbReference>
<protein>
    <recommendedName>
        <fullName evidence="1">YtkA-like domain-containing protein</fullName>
    </recommendedName>
</protein>
<dbReference type="InterPro" id="IPR013783">
    <property type="entry name" value="Ig-like_fold"/>
</dbReference>
<dbReference type="Pfam" id="PF13115">
    <property type="entry name" value="YtkA"/>
    <property type="match status" value="1"/>
</dbReference>
<dbReference type="Proteomes" id="UP000321353">
    <property type="component" value="Chromosome"/>
</dbReference>
<sequence>MQMNYDRIPGNIGLLRRPGVVVMMLSVLLLPVGAGIVGCDGAGTDSAVTPGRAVVELDPKQPSMGKCNLTVKLFDAEDNPLENAELTVEGNMNHAGMKPSFATIEETDQPGVYAGTIDFTMGGDWFLLLTATSDDGTLVEQTVDVPGVSVE</sequence>
<evidence type="ECO:0000313" key="3">
    <source>
        <dbReference type="Proteomes" id="UP000321353"/>
    </source>
</evidence>
<evidence type="ECO:0000259" key="1">
    <source>
        <dbReference type="Pfam" id="PF13115"/>
    </source>
</evidence>
<name>A0A5B9MID2_9BACT</name>
<evidence type="ECO:0000313" key="2">
    <source>
        <dbReference type="EMBL" id="QEF98767.1"/>
    </source>
</evidence>
<feature type="domain" description="YtkA-like" evidence="1">
    <location>
        <begin position="58"/>
        <end position="127"/>
    </location>
</feature>
<dbReference type="Gene3D" id="2.60.40.10">
    <property type="entry name" value="Immunoglobulins"/>
    <property type="match status" value="1"/>
</dbReference>
<organism evidence="2 3">
    <name type="scientific">Stieleria maiorica</name>
    <dbReference type="NCBI Taxonomy" id="2795974"/>
    <lineage>
        <taxon>Bacteria</taxon>
        <taxon>Pseudomonadati</taxon>
        <taxon>Planctomycetota</taxon>
        <taxon>Planctomycetia</taxon>
        <taxon>Pirellulales</taxon>
        <taxon>Pirellulaceae</taxon>
        <taxon>Stieleria</taxon>
    </lineage>
</organism>
<proteinExistence type="predicted"/>